<dbReference type="GO" id="GO:0043161">
    <property type="term" value="P:proteasome-mediated ubiquitin-dependent protein catabolic process"/>
    <property type="evidence" value="ECO:0007669"/>
    <property type="project" value="TreeGrafter"/>
</dbReference>
<dbReference type="GO" id="GO:0000209">
    <property type="term" value="P:protein polyubiquitination"/>
    <property type="evidence" value="ECO:0007669"/>
    <property type="project" value="TreeGrafter"/>
</dbReference>
<dbReference type="Proteomes" id="UP001271007">
    <property type="component" value="Unassembled WGS sequence"/>
</dbReference>
<proteinExistence type="predicted"/>
<reference evidence="7" key="1">
    <citation type="submission" date="2023-04" db="EMBL/GenBank/DDBJ databases">
        <title>Black Yeasts Isolated from many extreme environments.</title>
        <authorList>
            <person name="Coleine C."/>
            <person name="Stajich J.E."/>
            <person name="Selbmann L."/>
        </authorList>
    </citation>
    <scope>NUCLEOTIDE SEQUENCE</scope>
    <source>
        <strain evidence="7">CCFEE 5312</strain>
    </source>
</reference>
<dbReference type="GO" id="GO:0006283">
    <property type="term" value="P:transcription-coupled nucleotide-excision repair"/>
    <property type="evidence" value="ECO:0007669"/>
    <property type="project" value="InterPro"/>
</dbReference>
<dbReference type="InterPro" id="IPR015943">
    <property type="entry name" value="WD40/YVTN_repeat-like_dom_sf"/>
</dbReference>
<dbReference type="PROSITE" id="PS50082">
    <property type="entry name" value="WD_REPEATS_2"/>
    <property type="match status" value="3"/>
</dbReference>
<dbReference type="GO" id="GO:0031464">
    <property type="term" value="C:Cul4A-RING E3 ubiquitin ligase complex"/>
    <property type="evidence" value="ECO:0007669"/>
    <property type="project" value="TreeGrafter"/>
</dbReference>
<feature type="compositionally biased region" description="Basic and acidic residues" evidence="6">
    <location>
        <begin position="424"/>
        <end position="446"/>
    </location>
</feature>
<dbReference type="PROSITE" id="PS50294">
    <property type="entry name" value="WD_REPEATS_REGION"/>
    <property type="match status" value="3"/>
</dbReference>
<gene>
    <name evidence="7" type="ORF">LTR09_010489</name>
</gene>
<dbReference type="PRINTS" id="PR00320">
    <property type="entry name" value="GPROTEINBRPT"/>
</dbReference>
<dbReference type="SMART" id="SM00320">
    <property type="entry name" value="WD40"/>
    <property type="match status" value="5"/>
</dbReference>
<protein>
    <recommendedName>
        <fullName evidence="9">DNA excision repair protein ERCC-8</fullName>
    </recommendedName>
</protein>
<keyword evidence="2" id="KW-0677">Repeat</keyword>
<dbReference type="InterPro" id="IPR036322">
    <property type="entry name" value="WD40_repeat_dom_sf"/>
</dbReference>
<feature type="region of interest" description="Disordered" evidence="6">
    <location>
        <begin position="38"/>
        <end position="60"/>
    </location>
</feature>
<dbReference type="PANTHER" id="PTHR46202:SF1">
    <property type="entry name" value="DNA EXCISION REPAIR PROTEIN ERCC-8"/>
    <property type="match status" value="1"/>
</dbReference>
<dbReference type="PROSITE" id="PS00678">
    <property type="entry name" value="WD_REPEATS_1"/>
    <property type="match status" value="3"/>
</dbReference>
<dbReference type="PANTHER" id="PTHR46202">
    <property type="entry name" value="DNA EXCISION REPAIR PROTEIN ERCC-8"/>
    <property type="match status" value="1"/>
</dbReference>
<keyword evidence="8" id="KW-1185">Reference proteome</keyword>
<evidence type="ECO:0008006" key="9">
    <source>
        <dbReference type="Google" id="ProtNLM"/>
    </source>
</evidence>
<dbReference type="InterPro" id="IPR042238">
    <property type="entry name" value="Rad28/ERCC8/Ckn1/ATCSA-1"/>
</dbReference>
<keyword evidence="1 5" id="KW-0853">WD repeat</keyword>
<keyword evidence="3" id="KW-0227">DNA damage</keyword>
<dbReference type="AlphaFoldDB" id="A0AAJ0G516"/>
<feature type="region of interest" description="Disordered" evidence="6">
    <location>
        <begin position="415"/>
        <end position="446"/>
    </location>
</feature>
<dbReference type="InterPro" id="IPR019775">
    <property type="entry name" value="WD40_repeat_CS"/>
</dbReference>
<evidence type="ECO:0000256" key="4">
    <source>
        <dbReference type="ARBA" id="ARBA00023204"/>
    </source>
</evidence>
<evidence type="ECO:0000256" key="6">
    <source>
        <dbReference type="SAM" id="MobiDB-lite"/>
    </source>
</evidence>
<feature type="repeat" description="WD" evidence="5">
    <location>
        <begin position="201"/>
        <end position="243"/>
    </location>
</feature>
<dbReference type="Gene3D" id="2.130.10.10">
    <property type="entry name" value="YVTN repeat-like/Quinoprotein amine dehydrogenase"/>
    <property type="match status" value="1"/>
</dbReference>
<feature type="repeat" description="WD" evidence="5">
    <location>
        <begin position="59"/>
        <end position="101"/>
    </location>
</feature>
<dbReference type="SUPFAM" id="SSF50978">
    <property type="entry name" value="WD40 repeat-like"/>
    <property type="match status" value="1"/>
</dbReference>
<dbReference type="GO" id="GO:0000109">
    <property type="term" value="C:nucleotide-excision repair complex"/>
    <property type="evidence" value="ECO:0007669"/>
    <property type="project" value="TreeGrafter"/>
</dbReference>
<sequence length="462" mass="50541">MNSFLLNRQLGSISHQALATAQNDRLLKSLQAAPDIQFSRERPTSIEDGAQQDARTVPAKPHAAGVSSIAIDRFEGRYLLSAGADSSVAIWDLESAEPQDGKVLHTPLAHVPRTSTSESLGITHISYYPFDSLAFLTSGYDRTLKLFSSETLRPSASFDLDSIVYSHATSPIASHLLVACASQHPAVRLVDLRSGSSTHSLAGHSGTVLAVAWHPRDENVLVSGATDGCVRVWDVRRSASSLGVLDMDDSIGIAGYDGMGTGARRRERGRAHNGAVNGLTWSEDGRYLVSAGHDARMRVWDMVTGANTLANFGPGLKNGQTTPLFPLLAPGHLTPPGREVVFFPNPKEILTFDLHAGKLLSRLRVTTPQHTTSDTTGSRNLIPRTTSLAWRAHHVEMYSAHADGVIRCWQPRTSDDRMAEEEEKEKSGEGEAENERQRERKRKREELEQIVRDLSGKRVTYS</sequence>
<organism evidence="7 8">
    <name type="scientific">Extremus antarcticus</name>
    <dbReference type="NCBI Taxonomy" id="702011"/>
    <lineage>
        <taxon>Eukaryota</taxon>
        <taxon>Fungi</taxon>
        <taxon>Dikarya</taxon>
        <taxon>Ascomycota</taxon>
        <taxon>Pezizomycotina</taxon>
        <taxon>Dothideomycetes</taxon>
        <taxon>Dothideomycetidae</taxon>
        <taxon>Mycosphaerellales</taxon>
        <taxon>Extremaceae</taxon>
        <taxon>Extremus</taxon>
    </lineage>
</organism>
<dbReference type="EMBL" id="JAWDJX010000052">
    <property type="protein sequence ID" value="KAK3048150.1"/>
    <property type="molecule type" value="Genomic_DNA"/>
</dbReference>
<evidence type="ECO:0000256" key="1">
    <source>
        <dbReference type="ARBA" id="ARBA00022574"/>
    </source>
</evidence>
<dbReference type="InterPro" id="IPR020472">
    <property type="entry name" value="WD40_PAC1"/>
</dbReference>
<evidence type="ECO:0000256" key="3">
    <source>
        <dbReference type="ARBA" id="ARBA00022763"/>
    </source>
</evidence>
<evidence type="ECO:0000313" key="8">
    <source>
        <dbReference type="Proteomes" id="UP001271007"/>
    </source>
</evidence>
<name>A0AAJ0G516_9PEZI</name>
<feature type="repeat" description="WD" evidence="5">
    <location>
        <begin position="269"/>
        <end position="310"/>
    </location>
</feature>
<keyword evidence="4" id="KW-0234">DNA repair</keyword>
<dbReference type="InterPro" id="IPR001680">
    <property type="entry name" value="WD40_rpt"/>
</dbReference>
<evidence type="ECO:0000313" key="7">
    <source>
        <dbReference type="EMBL" id="KAK3048150.1"/>
    </source>
</evidence>
<evidence type="ECO:0000256" key="2">
    <source>
        <dbReference type="ARBA" id="ARBA00022737"/>
    </source>
</evidence>
<accession>A0AAJ0G516</accession>
<dbReference type="Pfam" id="PF00400">
    <property type="entry name" value="WD40"/>
    <property type="match status" value="3"/>
</dbReference>
<comment type="caution">
    <text evidence="7">The sequence shown here is derived from an EMBL/GenBank/DDBJ whole genome shotgun (WGS) entry which is preliminary data.</text>
</comment>
<evidence type="ECO:0000256" key="5">
    <source>
        <dbReference type="PROSITE-ProRule" id="PRU00221"/>
    </source>
</evidence>